<dbReference type="EMBL" id="JYDR01000051">
    <property type="protein sequence ID" value="KRY71901.1"/>
    <property type="molecule type" value="Genomic_DNA"/>
</dbReference>
<evidence type="ECO:0000313" key="4">
    <source>
        <dbReference type="Proteomes" id="UP000054826"/>
    </source>
</evidence>
<evidence type="ECO:0000313" key="1">
    <source>
        <dbReference type="EMBL" id="KRY71901.1"/>
    </source>
</evidence>
<dbReference type="AlphaFoldDB" id="A0A0V1EDK7"/>
<comment type="caution">
    <text evidence="1">The sequence shown here is derived from an EMBL/GenBank/DDBJ whole genome shotgun (WGS) entry which is preliminary data.</text>
</comment>
<gene>
    <name evidence="1" type="ORF">T4A_14189</name>
    <name evidence="2" type="ORF">T4C_11215</name>
</gene>
<dbReference type="EMBL" id="JYDV01000063">
    <property type="protein sequence ID" value="KRZ37091.1"/>
    <property type="molecule type" value="Genomic_DNA"/>
</dbReference>
<accession>A0A0V1EDK7</accession>
<organism evidence="1 3">
    <name type="scientific">Trichinella pseudospiralis</name>
    <name type="common">Parasitic roundworm</name>
    <dbReference type="NCBI Taxonomy" id="6337"/>
    <lineage>
        <taxon>Eukaryota</taxon>
        <taxon>Metazoa</taxon>
        <taxon>Ecdysozoa</taxon>
        <taxon>Nematoda</taxon>
        <taxon>Enoplea</taxon>
        <taxon>Dorylaimia</taxon>
        <taxon>Trichinellida</taxon>
        <taxon>Trichinellidae</taxon>
        <taxon>Trichinella</taxon>
    </lineage>
</organism>
<sequence length="135" mass="14483">MSPYLLGSRPWSGLCVTTETSMVAWGDRPSSGGDGGLLSDGPSFLGHASDGSASHLGPCHQQQSFDSLLKDAPRLSTSAGLLFPGQCLQRVGSTSCWISSTRFRTNGFHWQAASETSLSLQHERECMSKFSALWT</sequence>
<evidence type="ECO:0000313" key="3">
    <source>
        <dbReference type="Proteomes" id="UP000054632"/>
    </source>
</evidence>
<name>A0A0V1EDK7_TRIPS</name>
<proteinExistence type="predicted"/>
<protein>
    <submittedName>
        <fullName evidence="1">Uncharacterized protein</fullName>
    </submittedName>
</protein>
<reference evidence="3 4" key="1">
    <citation type="submission" date="2015-01" db="EMBL/GenBank/DDBJ databases">
        <title>Evolution of Trichinella species and genotypes.</title>
        <authorList>
            <person name="Korhonen P.K."/>
            <person name="Edoardo P."/>
            <person name="Giuseppe L.R."/>
            <person name="Gasser R.B."/>
        </authorList>
    </citation>
    <scope>NUCLEOTIDE SEQUENCE [LARGE SCALE GENOMIC DNA]</scope>
    <source>
        <strain evidence="1">ISS13</strain>
        <strain evidence="2">ISS176</strain>
    </source>
</reference>
<dbReference type="Proteomes" id="UP000054632">
    <property type="component" value="Unassembled WGS sequence"/>
</dbReference>
<dbReference type="Proteomes" id="UP000054826">
    <property type="component" value="Unassembled WGS sequence"/>
</dbReference>
<evidence type="ECO:0000313" key="2">
    <source>
        <dbReference type="EMBL" id="KRZ37091.1"/>
    </source>
</evidence>